<evidence type="ECO:0000313" key="2">
    <source>
        <dbReference type="Proteomes" id="UP001589818"/>
    </source>
</evidence>
<gene>
    <name evidence="1" type="ORF">ACFFJ8_25900</name>
</gene>
<accession>A0ABV6JJP2</accession>
<dbReference type="RefSeq" id="WP_204815951.1">
    <property type="nucleotide sequence ID" value="NZ_JANHOF010000001.1"/>
</dbReference>
<sequence length="170" mass="20126">MNLFHFSEESDIAIFKPRKLEYRSDEPAMVWAIDEFHAPHYYFPRECPRVCVWKKEDTTEADMRRFFGHSRTSHIIAIETAWWYERVKKASIYRYSFMTDSFYSHSPEAGYYTSLDTVEPISVDRLDGLLERILELGIELRITPSLRHLQTDILSSTVNFSMIRMKNASP</sequence>
<dbReference type="InterPro" id="IPR049253">
    <property type="entry name" value="DUF6886"/>
</dbReference>
<keyword evidence="2" id="KW-1185">Reference proteome</keyword>
<reference evidence="1 2" key="1">
    <citation type="submission" date="2024-09" db="EMBL/GenBank/DDBJ databases">
        <authorList>
            <person name="Sun Q."/>
            <person name="Mori K."/>
        </authorList>
    </citation>
    <scope>NUCLEOTIDE SEQUENCE [LARGE SCALE GENOMIC DNA]</scope>
    <source>
        <strain evidence="1 2">CCM 4839</strain>
    </source>
</reference>
<organism evidence="1 2">
    <name type="scientific">Paenibacillus mendelii</name>
    <dbReference type="NCBI Taxonomy" id="206163"/>
    <lineage>
        <taxon>Bacteria</taxon>
        <taxon>Bacillati</taxon>
        <taxon>Bacillota</taxon>
        <taxon>Bacilli</taxon>
        <taxon>Bacillales</taxon>
        <taxon>Paenibacillaceae</taxon>
        <taxon>Paenibacillus</taxon>
    </lineage>
</organism>
<proteinExistence type="predicted"/>
<evidence type="ECO:0000313" key="1">
    <source>
        <dbReference type="EMBL" id="MFC0394783.1"/>
    </source>
</evidence>
<dbReference type="EMBL" id="JBHLVF010000041">
    <property type="protein sequence ID" value="MFC0394783.1"/>
    <property type="molecule type" value="Genomic_DNA"/>
</dbReference>
<protein>
    <submittedName>
        <fullName evidence="1">DUF6886 family protein</fullName>
    </submittedName>
</protein>
<dbReference type="Pfam" id="PF21820">
    <property type="entry name" value="DUF6886"/>
    <property type="match status" value="1"/>
</dbReference>
<comment type="caution">
    <text evidence="1">The sequence shown here is derived from an EMBL/GenBank/DDBJ whole genome shotgun (WGS) entry which is preliminary data.</text>
</comment>
<name>A0ABV6JJP2_9BACL</name>
<dbReference type="Proteomes" id="UP001589818">
    <property type="component" value="Unassembled WGS sequence"/>
</dbReference>